<evidence type="ECO:0000313" key="1">
    <source>
        <dbReference type="EMBL" id="KAJ8650802.1"/>
    </source>
</evidence>
<gene>
    <name evidence="1" type="ORF">MRB53_003825</name>
</gene>
<reference evidence="1 2" key="1">
    <citation type="journal article" date="2022" name="Hortic Res">
        <title>A haplotype resolved chromosomal level avocado genome allows analysis of novel avocado genes.</title>
        <authorList>
            <person name="Nath O."/>
            <person name="Fletcher S.J."/>
            <person name="Hayward A."/>
            <person name="Shaw L.M."/>
            <person name="Masouleh A.K."/>
            <person name="Furtado A."/>
            <person name="Henry R.J."/>
            <person name="Mitter N."/>
        </authorList>
    </citation>
    <scope>NUCLEOTIDE SEQUENCE [LARGE SCALE GENOMIC DNA]</scope>
    <source>
        <strain evidence="2">cv. Hass</strain>
    </source>
</reference>
<dbReference type="Proteomes" id="UP001234297">
    <property type="component" value="Chromosome 1"/>
</dbReference>
<organism evidence="1 2">
    <name type="scientific">Persea americana</name>
    <name type="common">Avocado</name>
    <dbReference type="NCBI Taxonomy" id="3435"/>
    <lineage>
        <taxon>Eukaryota</taxon>
        <taxon>Viridiplantae</taxon>
        <taxon>Streptophyta</taxon>
        <taxon>Embryophyta</taxon>
        <taxon>Tracheophyta</taxon>
        <taxon>Spermatophyta</taxon>
        <taxon>Magnoliopsida</taxon>
        <taxon>Magnoliidae</taxon>
        <taxon>Laurales</taxon>
        <taxon>Lauraceae</taxon>
        <taxon>Persea</taxon>
    </lineage>
</organism>
<keyword evidence="2" id="KW-1185">Reference proteome</keyword>
<comment type="caution">
    <text evidence="1">The sequence shown here is derived from an EMBL/GenBank/DDBJ whole genome shotgun (WGS) entry which is preliminary data.</text>
</comment>
<accession>A0ACC2MYB5</accession>
<sequence>MATATIDGIVVAVAAYVESGTRWWRRCLRSLAKEEERTFPPFFFEPEDSGDFSPFHFRRSLCSDLGDQGSLSALDLCSRSQLSISAFALSSISPSQRRSSRSLEARQQHSFSPRSSSLASALPLSLKSLSRYCQLFARRLSRFQGALPISSSFSALAAALPLSLISLALLLIANPFHGKEKCCSST</sequence>
<dbReference type="EMBL" id="CM056809">
    <property type="protein sequence ID" value="KAJ8650802.1"/>
    <property type="molecule type" value="Genomic_DNA"/>
</dbReference>
<proteinExistence type="predicted"/>
<name>A0ACC2MYB5_PERAE</name>
<protein>
    <submittedName>
        <fullName evidence="1">Uncharacterized protein</fullName>
    </submittedName>
</protein>
<evidence type="ECO:0000313" key="2">
    <source>
        <dbReference type="Proteomes" id="UP001234297"/>
    </source>
</evidence>